<gene>
    <name evidence="1" type="ORF">DFH07DRAFT_86653</name>
</gene>
<dbReference type="EMBL" id="JARJLG010000139">
    <property type="protein sequence ID" value="KAJ7738081.1"/>
    <property type="molecule type" value="Genomic_DNA"/>
</dbReference>
<organism evidence="1 2">
    <name type="scientific">Mycena maculata</name>
    <dbReference type="NCBI Taxonomy" id="230809"/>
    <lineage>
        <taxon>Eukaryota</taxon>
        <taxon>Fungi</taxon>
        <taxon>Dikarya</taxon>
        <taxon>Basidiomycota</taxon>
        <taxon>Agaricomycotina</taxon>
        <taxon>Agaricomycetes</taxon>
        <taxon>Agaricomycetidae</taxon>
        <taxon>Agaricales</taxon>
        <taxon>Marasmiineae</taxon>
        <taxon>Mycenaceae</taxon>
        <taxon>Mycena</taxon>
    </lineage>
</organism>
<proteinExistence type="predicted"/>
<reference evidence="1" key="1">
    <citation type="submission" date="2023-03" db="EMBL/GenBank/DDBJ databases">
        <title>Massive genome expansion in bonnet fungi (Mycena s.s.) driven by repeated elements and novel gene families across ecological guilds.</title>
        <authorList>
            <consortium name="Lawrence Berkeley National Laboratory"/>
            <person name="Harder C.B."/>
            <person name="Miyauchi S."/>
            <person name="Viragh M."/>
            <person name="Kuo A."/>
            <person name="Thoen E."/>
            <person name="Andreopoulos B."/>
            <person name="Lu D."/>
            <person name="Skrede I."/>
            <person name="Drula E."/>
            <person name="Henrissat B."/>
            <person name="Morin E."/>
            <person name="Kohler A."/>
            <person name="Barry K."/>
            <person name="LaButti K."/>
            <person name="Morin E."/>
            <person name="Salamov A."/>
            <person name="Lipzen A."/>
            <person name="Mereny Z."/>
            <person name="Hegedus B."/>
            <person name="Baldrian P."/>
            <person name="Stursova M."/>
            <person name="Weitz H."/>
            <person name="Taylor A."/>
            <person name="Grigoriev I.V."/>
            <person name="Nagy L.G."/>
            <person name="Martin F."/>
            <person name="Kauserud H."/>
        </authorList>
    </citation>
    <scope>NUCLEOTIDE SEQUENCE</scope>
    <source>
        <strain evidence="1">CBHHK188m</strain>
    </source>
</reference>
<accession>A0AAD7I9L4</accession>
<evidence type="ECO:0000313" key="1">
    <source>
        <dbReference type="EMBL" id="KAJ7738081.1"/>
    </source>
</evidence>
<sequence length="224" mass="25788">MLHSRVVANLPRRELRKRQRTLCSRVHQRIVALGISAQDRVVAVHLRWLQLRNRQQVHVPWYVHQGARPSVHLFRVQIVSARSADLAIDAPSPLSDLHKNTAVRLRVRFARHVCVHGARRWIRCYLLAMRHAVQVFRAIQMVVGRNVGFRFRFRFHGRFLCRTGRFRRDYGFYLRDGRRHGRLLINEMSAMINTRAEMGMSVAGTGLVLTGAGRAADTTAASTV</sequence>
<comment type="caution">
    <text evidence="1">The sequence shown here is derived from an EMBL/GenBank/DDBJ whole genome shotgun (WGS) entry which is preliminary data.</text>
</comment>
<dbReference type="AlphaFoldDB" id="A0AAD7I9L4"/>
<protein>
    <submittedName>
        <fullName evidence="1">Uncharacterized protein</fullName>
    </submittedName>
</protein>
<keyword evidence="2" id="KW-1185">Reference proteome</keyword>
<evidence type="ECO:0000313" key="2">
    <source>
        <dbReference type="Proteomes" id="UP001215280"/>
    </source>
</evidence>
<name>A0AAD7I9L4_9AGAR</name>
<dbReference type="Proteomes" id="UP001215280">
    <property type="component" value="Unassembled WGS sequence"/>
</dbReference>